<organism evidence="2 3">
    <name type="scientific">Methylobacter tundripaludum</name>
    <dbReference type="NCBI Taxonomy" id="173365"/>
    <lineage>
        <taxon>Bacteria</taxon>
        <taxon>Pseudomonadati</taxon>
        <taxon>Pseudomonadota</taxon>
        <taxon>Gammaproteobacteria</taxon>
        <taxon>Methylococcales</taxon>
        <taxon>Methylococcaceae</taxon>
        <taxon>Methylobacter</taxon>
    </lineage>
</organism>
<dbReference type="InterPro" id="IPR015985">
    <property type="entry name" value="TehB-like_dom"/>
</dbReference>
<dbReference type="Proteomes" id="UP000240010">
    <property type="component" value="Unassembled WGS sequence"/>
</dbReference>
<reference evidence="2 3" key="1">
    <citation type="submission" date="2018-02" db="EMBL/GenBank/DDBJ databases">
        <title>Subsurface microbial communities from deep shales in Ohio and West Virginia, USA.</title>
        <authorList>
            <person name="Wrighton K."/>
        </authorList>
    </citation>
    <scope>NUCLEOTIDE SEQUENCE [LARGE SCALE GENOMIC DNA]</scope>
    <source>
        <strain evidence="2 3">OWC-DMM</strain>
    </source>
</reference>
<dbReference type="CDD" id="cd02440">
    <property type="entry name" value="AdoMet_MTases"/>
    <property type="match status" value="1"/>
</dbReference>
<protein>
    <submittedName>
        <fullName evidence="2">Tellurite resistance protein TehB</fullName>
    </submittedName>
</protein>
<dbReference type="InterPro" id="IPR029063">
    <property type="entry name" value="SAM-dependent_MTases_sf"/>
</dbReference>
<dbReference type="SUPFAM" id="SSF53335">
    <property type="entry name" value="S-adenosyl-L-methionine-dependent methyltransferases"/>
    <property type="match status" value="1"/>
</dbReference>
<sequence length="174" mass="19651">MMKHYLLEKPSPWIVKHAPLIAKAGRVLDLACGNGRHAIWLAKQGYQVDAIDRDAQLVSSMEGMDNINVFIVDLEAGDWSYSDRKYDGLIVSRYLYRPLLHALPAMLNPGGVLIYETFMAGNERYGKPSNPDFLLLPNELFDVYSPLLNIIAFEQGEQQTPRPAIMQRICATKN</sequence>
<dbReference type="RefSeq" id="WP_104430137.1">
    <property type="nucleotide sequence ID" value="NZ_PTIZ01000012.1"/>
</dbReference>
<dbReference type="EMBL" id="PTIZ01000012">
    <property type="protein sequence ID" value="PPK74031.1"/>
    <property type="molecule type" value="Genomic_DNA"/>
</dbReference>
<comment type="caution">
    <text evidence="2">The sequence shown here is derived from an EMBL/GenBank/DDBJ whole genome shotgun (WGS) entry which is preliminary data.</text>
</comment>
<evidence type="ECO:0000259" key="1">
    <source>
        <dbReference type="Pfam" id="PF03848"/>
    </source>
</evidence>
<gene>
    <name evidence="2" type="ORF">B0F87_11282</name>
</gene>
<proteinExistence type="predicted"/>
<evidence type="ECO:0000313" key="3">
    <source>
        <dbReference type="Proteomes" id="UP000240010"/>
    </source>
</evidence>
<accession>A0A2S6H9C5</accession>
<dbReference type="Pfam" id="PF03848">
    <property type="entry name" value="TehB"/>
    <property type="match status" value="1"/>
</dbReference>
<dbReference type="Gene3D" id="3.40.50.150">
    <property type="entry name" value="Vaccinia Virus protein VP39"/>
    <property type="match status" value="1"/>
</dbReference>
<feature type="domain" description="Tellurite resistance methyltransferase TehB-like" evidence="1">
    <location>
        <begin position="15"/>
        <end position="87"/>
    </location>
</feature>
<evidence type="ECO:0000313" key="2">
    <source>
        <dbReference type="EMBL" id="PPK74031.1"/>
    </source>
</evidence>
<name>A0A2S6H9C5_9GAMM</name>
<dbReference type="AlphaFoldDB" id="A0A2S6H9C5"/>